<protein>
    <recommendedName>
        <fullName evidence="1">protein-serine/threonine phosphatase</fullName>
        <ecNumber evidence="1">3.1.3.16</ecNumber>
    </recommendedName>
    <alternativeName>
        <fullName evidence="15">Protein-serine/threonine phosphatase</fullName>
    </alternativeName>
    <alternativeName>
        <fullName evidence="14">Serine/threonine-protein kinase</fullName>
    </alternativeName>
</protein>
<evidence type="ECO:0000256" key="6">
    <source>
        <dbReference type="ARBA" id="ARBA00022777"/>
    </source>
</evidence>
<evidence type="ECO:0000313" key="19">
    <source>
        <dbReference type="Proteomes" id="UP000677913"/>
    </source>
</evidence>
<dbReference type="GO" id="GO:0016301">
    <property type="term" value="F:kinase activity"/>
    <property type="evidence" value="ECO:0007669"/>
    <property type="project" value="UniProtKB-KW"/>
</dbReference>
<name>A0A8J7WNG4_9ACTN</name>
<feature type="compositionally biased region" description="Low complexity" evidence="16">
    <location>
        <begin position="17"/>
        <end position="36"/>
    </location>
</feature>
<dbReference type="InterPro" id="IPR003594">
    <property type="entry name" value="HATPase_dom"/>
</dbReference>
<comment type="function">
    <text evidence="13">Primarily acts as an independent SigF regulator that is sensitive to the osmosensory signal, mediating the cross talk of PknD with the SigF regulon. Possesses both phosphatase and kinase activities. The kinase domain functions as a classic anti-sigma factor-like kinase to phosphorylate the anti-anti-sigma factor domain at the canonical regulatory site, and the phosphatase domain antagonizes this activity.</text>
</comment>
<evidence type="ECO:0000256" key="1">
    <source>
        <dbReference type="ARBA" id="ARBA00013081"/>
    </source>
</evidence>
<dbReference type="InterPro" id="IPR036457">
    <property type="entry name" value="PPM-type-like_dom_sf"/>
</dbReference>
<keyword evidence="19" id="KW-1185">Reference proteome</keyword>
<keyword evidence="2" id="KW-0597">Phosphoprotein</keyword>
<dbReference type="Pfam" id="PF13185">
    <property type="entry name" value="GAF_2"/>
    <property type="match status" value="1"/>
</dbReference>
<proteinExistence type="predicted"/>
<evidence type="ECO:0000259" key="17">
    <source>
        <dbReference type="SMART" id="SM00331"/>
    </source>
</evidence>
<dbReference type="AlphaFoldDB" id="A0A8J7WNG4"/>
<dbReference type="Pfam" id="PF13581">
    <property type="entry name" value="HATPase_c_2"/>
    <property type="match status" value="1"/>
</dbReference>
<keyword evidence="3" id="KW-0808">Transferase</keyword>
<dbReference type="EC" id="3.1.3.16" evidence="1"/>
<evidence type="ECO:0000256" key="4">
    <source>
        <dbReference type="ARBA" id="ARBA00022723"/>
    </source>
</evidence>
<dbReference type="PANTHER" id="PTHR43156">
    <property type="entry name" value="STAGE II SPORULATION PROTEIN E-RELATED"/>
    <property type="match status" value="1"/>
</dbReference>
<comment type="catalytic activity">
    <reaction evidence="12">
        <text>O-phospho-L-seryl-[protein] + H2O = L-seryl-[protein] + phosphate</text>
        <dbReference type="Rhea" id="RHEA:20629"/>
        <dbReference type="Rhea" id="RHEA-COMP:9863"/>
        <dbReference type="Rhea" id="RHEA-COMP:11604"/>
        <dbReference type="ChEBI" id="CHEBI:15377"/>
        <dbReference type="ChEBI" id="CHEBI:29999"/>
        <dbReference type="ChEBI" id="CHEBI:43474"/>
        <dbReference type="ChEBI" id="CHEBI:83421"/>
        <dbReference type="EC" id="3.1.3.16"/>
    </reaction>
</comment>
<evidence type="ECO:0000256" key="15">
    <source>
        <dbReference type="ARBA" id="ARBA00081350"/>
    </source>
</evidence>
<dbReference type="SUPFAM" id="SSF55781">
    <property type="entry name" value="GAF domain-like"/>
    <property type="match status" value="1"/>
</dbReference>
<keyword evidence="8" id="KW-0067">ATP-binding</keyword>
<evidence type="ECO:0000256" key="13">
    <source>
        <dbReference type="ARBA" id="ARBA00056274"/>
    </source>
</evidence>
<evidence type="ECO:0000256" key="16">
    <source>
        <dbReference type="SAM" id="MobiDB-lite"/>
    </source>
</evidence>
<dbReference type="Gene3D" id="3.30.565.10">
    <property type="entry name" value="Histidine kinase-like ATPase, C-terminal domain"/>
    <property type="match status" value="1"/>
</dbReference>
<evidence type="ECO:0000256" key="3">
    <source>
        <dbReference type="ARBA" id="ARBA00022679"/>
    </source>
</evidence>
<dbReference type="Gene3D" id="3.60.40.10">
    <property type="entry name" value="PPM-type phosphatase domain"/>
    <property type="match status" value="1"/>
</dbReference>
<keyword evidence="11" id="KW-0464">Manganese</keyword>
<dbReference type="FunFam" id="3.60.40.10:FF:000005">
    <property type="entry name" value="Serine/threonine protein phosphatase"/>
    <property type="match status" value="1"/>
</dbReference>
<evidence type="ECO:0000256" key="9">
    <source>
        <dbReference type="ARBA" id="ARBA00022842"/>
    </source>
</evidence>
<keyword evidence="7" id="KW-0378">Hydrolase</keyword>
<dbReference type="GO" id="GO:0004722">
    <property type="term" value="F:protein serine/threonine phosphatase activity"/>
    <property type="evidence" value="ECO:0007669"/>
    <property type="project" value="UniProtKB-EC"/>
</dbReference>
<dbReference type="InterPro" id="IPR036890">
    <property type="entry name" value="HATPase_C_sf"/>
</dbReference>
<dbReference type="Pfam" id="PF07228">
    <property type="entry name" value="SpoIIE"/>
    <property type="match status" value="1"/>
</dbReference>
<dbReference type="EMBL" id="JAGSXH010000014">
    <property type="protein sequence ID" value="MBS2962659.1"/>
    <property type="molecule type" value="Genomic_DNA"/>
</dbReference>
<gene>
    <name evidence="18" type="ORF">KGA66_06355</name>
</gene>
<evidence type="ECO:0000256" key="10">
    <source>
        <dbReference type="ARBA" id="ARBA00022912"/>
    </source>
</evidence>
<dbReference type="Proteomes" id="UP000677913">
    <property type="component" value="Unassembled WGS sequence"/>
</dbReference>
<reference evidence="18" key="1">
    <citation type="submission" date="2021-04" db="EMBL/GenBank/DDBJ databases">
        <title>Genome based classification of Actinospica acidithermotolerans sp. nov., an actinobacterium isolated from an Indonesian hot spring.</title>
        <authorList>
            <person name="Kusuma A.B."/>
            <person name="Putra K.E."/>
            <person name="Nafisah S."/>
            <person name="Loh J."/>
            <person name="Nouioui I."/>
            <person name="Goodfellow M."/>
        </authorList>
    </citation>
    <scope>NUCLEOTIDE SEQUENCE</scope>
    <source>
        <strain evidence="18">DSM 45618</strain>
    </source>
</reference>
<sequence length="598" mass="63733">MNGMESTAGAVLESSRPGHAGAAADTGGTRAGPAGPESGPLWDAGRQAPVRIGWDPLDELAVRVGSTLDPAITAQEVVDLVVPGFADHASILLRESVLDGAGSAQPHAGPVRLVRMAFTAWDRELAERLRPAWPVGKVASVPEHSPCAQSMRSHEVIIDTMHSLPGSADGSDVETLLAGRPAVYAPLLAGGRVLGVMVFSRAPARGGFCQAHVASIERLAARAAIWMDNARLHDQLRHTAISMQKAMLPTRLAAPPGLEIAHRYLPGSDMALVGGDWFDVIALSGGRVALVVGDVMGHGAQAASAMGQLRTAVRTLAAVDLPPAEVLAHLDDLMPDIDDSLFATCVYAVYDPATRRCSISRAGHVPPVLVRPDGATEVLHQVAPGLPLGLGGAVGTFRALDVELPEGSLFVLCTDGLLENKARDFDSGLELLRANLAGPDRPLQEICDQVVKELDLTWDRDDIALLISRVCRQPPRDSAAWRLPGEPRQVARCRRLVRETLRAWELDALSETAQLLVSELVTNAIRHAGGEFRLRLRRDARALLCEVCDQTGEPPELLSPSATAEIGRGILLVDELSGTWGHRRTESGKIVWFSIAVP</sequence>
<keyword evidence="9" id="KW-0460">Magnesium</keyword>
<evidence type="ECO:0000256" key="14">
    <source>
        <dbReference type="ARBA" id="ARBA00075117"/>
    </source>
</evidence>
<dbReference type="SUPFAM" id="SSF55874">
    <property type="entry name" value="ATPase domain of HSP90 chaperone/DNA topoisomerase II/histidine kinase"/>
    <property type="match status" value="1"/>
</dbReference>
<feature type="region of interest" description="Disordered" evidence="16">
    <location>
        <begin position="1"/>
        <end position="45"/>
    </location>
</feature>
<evidence type="ECO:0000256" key="11">
    <source>
        <dbReference type="ARBA" id="ARBA00023211"/>
    </source>
</evidence>
<dbReference type="Gene3D" id="3.30.450.40">
    <property type="match status" value="1"/>
</dbReference>
<dbReference type="SMART" id="SM00331">
    <property type="entry name" value="PP2C_SIG"/>
    <property type="match status" value="1"/>
</dbReference>
<dbReference type="GO" id="GO:0005524">
    <property type="term" value="F:ATP binding"/>
    <property type="evidence" value="ECO:0007669"/>
    <property type="project" value="UniProtKB-KW"/>
</dbReference>
<dbReference type="SUPFAM" id="SSF81606">
    <property type="entry name" value="PP2C-like"/>
    <property type="match status" value="1"/>
</dbReference>
<evidence type="ECO:0000256" key="12">
    <source>
        <dbReference type="ARBA" id="ARBA00047761"/>
    </source>
</evidence>
<organism evidence="18 19">
    <name type="scientific">Actinocrinis puniceicyclus</name>
    <dbReference type="NCBI Taxonomy" id="977794"/>
    <lineage>
        <taxon>Bacteria</taxon>
        <taxon>Bacillati</taxon>
        <taxon>Actinomycetota</taxon>
        <taxon>Actinomycetes</taxon>
        <taxon>Catenulisporales</taxon>
        <taxon>Actinospicaceae</taxon>
        <taxon>Actinocrinis</taxon>
    </lineage>
</organism>
<keyword evidence="5" id="KW-0547">Nucleotide-binding</keyword>
<evidence type="ECO:0000256" key="8">
    <source>
        <dbReference type="ARBA" id="ARBA00022840"/>
    </source>
</evidence>
<evidence type="ECO:0000313" key="18">
    <source>
        <dbReference type="EMBL" id="MBS2962659.1"/>
    </source>
</evidence>
<dbReference type="FunFam" id="3.30.565.10:FF:000028">
    <property type="entry name" value="PAS sensor protein"/>
    <property type="match status" value="1"/>
</dbReference>
<evidence type="ECO:0000256" key="5">
    <source>
        <dbReference type="ARBA" id="ARBA00022741"/>
    </source>
</evidence>
<feature type="domain" description="PPM-type phosphatase" evidence="17">
    <location>
        <begin position="255"/>
        <end position="470"/>
    </location>
</feature>
<dbReference type="CDD" id="cd16936">
    <property type="entry name" value="HATPase_RsbW-like"/>
    <property type="match status" value="1"/>
</dbReference>
<dbReference type="InterPro" id="IPR003018">
    <property type="entry name" value="GAF"/>
</dbReference>
<dbReference type="InterPro" id="IPR052016">
    <property type="entry name" value="Bact_Sigma-Reg"/>
</dbReference>
<evidence type="ECO:0000256" key="2">
    <source>
        <dbReference type="ARBA" id="ARBA00022553"/>
    </source>
</evidence>
<comment type="caution">
    <text evidence="18">The sequence shown here is derived from an EMBL/GenBank/DDBJ whole genome shotgun (WGS) entry which is preliminary data.</text>
</comment>
<keyword evidence="6" id="KW-0418">Kinase</keyword>
<keyword evidence="4" id="KW-0479">Metal-binding</keyword>
<dbReference type="PANTHER" id="PTHR43156:SF2">
    <property type="entry name" value="STAGE II SPORULATION PROTEIN E"/>
    <property type="match status" value="1"/>
</dbReference>
<accession>A0A8J7WNG4</accession>
<dbReference type="InterPro" id="IPR029016">
    <property type="entry name" value="GAF-like_dom_sf"/>
</dbReference>
<evidence type="ECO:0000256" key="7">
    <source>
        <dbReference type="ARBA" id="ARBA00022801"/>
    </source>
</evidence>
<keyword evidence="10" id="KW-0904">Protein phosphatase</keyword>
<dbReference type="GO" id="GO:0046872">
    <property type="term" value="F:metal ion binding"/>
    <property type="evidence" value="ECO:0007669"/>
    <property type="project" value="UniProtKB-KW"/>
</dbReference>
<dbReference type="InterPro" id="IPR001932">
    <property type="entry name" value="PPM-type_phosphatase-like_dom"/>
</dbReference>